<feature type="domain" description="CCT" evidence="12">
    <location>
        <begin position="663"/>
        <end position="705"/>
    </location>
</feature>
<dbReference type="GO" id="GO:0000160">
    <property type="term" value="P:phosphorelay signal transduction system"/>
    <property type="evidence" value="ECO:0007669"/>
    <property type="project" value="UniProtKB-KW"/>
</dbReference>
<feature type="region of interest" description="Disordered" evidence="10">
    <location>
        <begin position="1"/>
        <end position="38"/>
    </location>
</feature>
<evidence type="ECO:0000256" key="8">
    <source>
        <dbReference type="PROSITE-ProRule" id="PRU00169"/>
    </source>
</evidence>
<dbReference type="CDD" id="cd17582">
    <property type="entry name" value="psREC_PRR"/>
    <property type="match status" value="1"/>
</dbReference>
<evidence type="ECO:0000256" key="7">
    <source>
        <dbReference type="ARBA" id="ARBA00023242"/>
    </source>
</evidence>
<dbReference type="EMBL" id="PJQY01001236">
    <property type="protein sequence ID" value="PQQ04427.1"/>
    <property type="molecule type" value="Genomic_DNA"/>
</dbReference>
<comment type="similarity">
    <text evidence="2">Belongs to the ARR-like family.</text>
</comment>
<evidence type="ECO:0000256" key="6">
    <source>
        <dbReference type="ARBA" id="ARBA00023163"/>
    </source>
</evidence>
<dbReference type="InterPro" id="IPR010402">
    <property type="entry name" value="CCT_domain"/>
</dbReference>
<keyword evidence="5" id="KW-0090">Biological rhythms</keyword>
<accession>A0A314YE49</accession>
<dbReference type="PROSITE" id="PS50110">
    <property type="entry name" value="RESPONSE_REGULATORY"/>
    <property type="match status" value="1"/>
</dbReference>
<dbReference type="InterPro" id="IPR045279">
    <property type="entry name" value="ARR-like"/>
</dbReference>
<dbReference type="GO" id="GO:0048511">
    <property type="term" value="P:rhythmic process"/>
    <property type="evidence" value="ECO:0007669"/>
    <property type="project" value="UniProtKB-KW"/>
</dbReference>
<protein>
    <submittedName>
        <fullName evidence="13">Two-component response regulator-like APRR5 isoform X1</fullName>
    </submittedName>
</protein>
<feature type="domain" description="Response regulatory" evidence="11">
    <location>
        <begin position="55"/>
        <end position="173"/>
    </location>
</feature>
<feature type="compositionally biased region" description="Polar residues" evidence="10">
    <location>
        <begin position="182"/>
        <end position="209"/>
    </location>
</feature>
<feature type="region of interest" description="Disordered" evidence="10">
    <location>
        <begin position="690"/>
        <end position="722"/>
    </location>
</feature>
<organism evidence="13 14">
    <name type="scientific">Prunus yedoensis var. nudiflora</name>
    <dbReference type="NCBI Taxonomy" id="2094558"/>
    <lineage>
        <taxon>Eukaryota</taxon>
        <taxon>Viridiplantae</taxon>
        <taxon>Streptophyta</taxon>
        <taxon>Embryophyta</taxon>
        <taxon>Tracheophyta</taxon>
        <taxon>Spermatophyta</taxon>
        <taxon>Magnoliopsida</taxon>
        <taxon>eudicotyledons</taxon>
        <taxon>Gunneridae</taxon>
        <taxon>Pentapetalae</taxon>
        <taxon>rosids</taxon>
        <taxon>fabids</taxon>
        <taxon>Rosales</taxon>
        <taxon>Rosaceae</taxon>
        <taxon>Amygdaloideae</taxon>
        <taxon>Amygdaleae</taxon>
        <taxon>Prunus</taxon>
    </lineage>
</organism>
<keyword evidence="3" id="KW-0902">Two-component regulatory system</keyword>
<dbReference type="GO" id="GO:0009736">
    <property type="term" value="P:cytokinin-activated signaling pathway"/>
    <property type="evidence" value="ECO:0007669"/>
    <property type="project" value="InterPro"/>
</dbReference>
<dbReference type="PANTHER" id="PTHR43874">
    <property type="entry name" value="TWO-COMPONENT RESPONSE REGULATOR"/>
    <property type="match status" value="1"/>
</dbReference>
<dbReference type="STRING" id="2094558.A0A314YE49"/>
<feature type="compositionally biased region" description="Polar residues" evidence="10">
    <location>
        <begin position="457"/>
        <end position="474"/>
    </location>
</feature>
<gene>
    <name evidence="13" type="ORF">Pyn_41102</name>
</gene>
<dbReference type="Pfam" id="PF06203">
    <property type="entry name" value="CCT"/>
    <property type="match status" value="1"/>
</dbReference>
<evidence type="ECO:0000256" key="1">
    <source>
        <dbReference type="ARBA" id="ARBA00004123"/>
    </source>
</evidence>
<evidence type="ECO:0000256" key="10">
    <source>
        <dbReference type="SAM" id="MobiDB-lite"/>
    </source>
</evidence>
<dbReference type="OrthoDB" id="60033at2759"/>
<evidence type="ECO:0000256" key="4">
    <source>
        <dbReference type="ARBA" id="ARBA00023015"/>
    </source>
</evidence>
<evidence type="ECO:0000256" key="5">
    <source>
        <dbReference type="ARBA" id="ARBA00023108"/>
    </source>
</evidence>
<reference evidence="13 14" key="1">
    <citation type="submission" date="2018-02" db="EMBL/GenBank/DDBJ databases">
        <title>Draft genome of wild Prunus yedoensis var. nudiflora.</title>
        <authorList>
            <person name="Baek S."/>
            <person name="Kim J.-H."/>
            <person name="Choi K."/>
            <person name="Kim G.-B."/>
            <person name="Cho A."/>
            <person name="Jang H."/>
            <person name="Shin C.-H."/>
            <person name="Yu H.-J."/>
            <person name="Mun J.-H."/>
        </authorList>
    </citation>
    <scope>NUCLEOTIDE SEQUENCE [LARGE SCALE GENOMIC DNA]</scope>
    <source>
        <strain evidence="14">cv. Jeju island</strain>
        <tissue evidence="13">Leaf</tissue>
    </source>
</reference>
<dbReference type="InterPro" id="IPR011006">
    <property type="entry name" value="CheY-like_superfamily"/>
</dbReference>
<evidence type="ECO:0000259" key="11">
    <source>
        <dbReference type="PROSITE" id="PS50110"/>
    </source>
</evidence>
<dbReference type="PROSITE" id="PS51017">
    <property type="entry name" value="CCT"/>
    <property type="match status" value="1"/>
</dbReference>
<comment type="caution">
    <text evidence="13">The sequence shown here is derived from an EMBL/GenBank/DDBJ whole genome shotgun (WGS) entry which is preliminary data.</text>
</comment>
<dbReference type="AlphaFoldDB" id="A0A314YE49"/>
<dbReference type="GO" id="GO:0005634">
    <property type="term" value="C:nucleus"/>
    <property type="evidence" value="ECO:0007669"/>
    <property type="project" value="UniProtKB-SubCell"/>
</dbReference>
<evidence type="ECO:0000313" key="13">
    <source>
        <dbReference type="EMBL" id="PQQ04427.1"/>
    </source>
</evidence>
<dbReference type="PANTHER" id="PTHR43874:SF220">
    <property type="entry name" value="TWO-COMPONENT RESPONSE REGULATOR-LIKE APRR5"/>
    <property type="match status" value="1"/>
</dbReference>
<dbReference type="SMART" id="SM00448">
    <property type="entry name" value="REC"/>
    <property type="match status" value="1"/>
</dbReference>
<sequence length="722" mass="80302">MGEAVLSSEDMEAKLKAEGEAKKDRVESEKKDGGECDSSVGTMRWDKLLPTMNMRVLLVEADDSTRHIIAALLRKCSYRVAAVPDGLKAWEILKARPHNIDLILTEIDLPSISGFALLSLIMDHEICKNIPVIMMSSQDSISTVYKCMMRGVSDYLVKPIRKNELTNLWQHVWRRQSLTRNCPQDESVGQQKNEATSENDAASNHSSGYGASVQRNKENMEKGTDSQSSCTRPDFETESAPVDMQEFSQQIQGKKFLGDLRMQKDEANINFGEKLVMHKMQLEVLQLYLSNLVASCLFSLVGRPINIYNVSIKLGPTVDAYEDMDTAISLGEGVSPESHRRDANMASEACDNNDLLVNSSKDATDFFGVFNNYPNRNQRNSSSSNRPRTFDSALHLDLSLRRSDSSGFENQTTEKRHTLGHSNASAFSRYINRPMQPQSTTLAGVWDEQKAHETKFENQASNTNADCDTPGTASSVPRSVITLATGQSNQSEIGTSCHEQRLFPLPVPVKGIRFNNLGNGYGTALPPMFCTQSSPSPMPSSAAQQESSFLMNAFYPANLQKDKSEQVFGTLYQHAKAPMDQTLHNQDQRFDEDRGHISSTTDQSASSGFCNGTAGHLNTMGYGSACGSNSNVDQGAIFRTAAESKNEDTFFTHSGNSHRSIQREAALNKFRLKRKDRCYDKKVRYESRKKLAEQRPRIKGQFVRQVNTDPSPAEADVNTYDS</sequence>
<keyword evidence="6" id="KW-0804">Transcription</keyword>
<name>A0A314YE49_PRUYE</name>
<dbReference type="SUPFAM" id="SSF52172">
    <property type="entry name" value="CheY-like"/>
    <property type="match status" value="1"/>
</dbReference>
<feature type="region of interest" description="Disordered" evidence="10">
    <location>
        <begin position="455"/>
        <end position="474"/>
    </location>
</feature>
<feature type="compositionally biased region" description="Basic and acidic residues" evidence="10">
    <location>
        <begin position="11"/>
        <end position="34"/>
    </location>
</feature>
<evidence type="ECO:0000256" key="9">
    <source>
        <dbReference type="PROSITE-ProRule" id="PRU00357"/>
    </source>
</evidence>
<feature type="compositionally biased region" description="Basic and acidic residues" evidence="10">
    <location>
        <begin position="215"/>
        <end position="224"/>
    </location>
</feature>
<evidence type="ECO:0000256" key="2">
    <source>
        <dbReference type="ARBA" id="ARBA00010330"/>
    </source>
</evidence>
<evidence type="ECO:0000313" key="14">
    <source>
        <dbReference type="Proteomes" id="UP000250321"/>
    </source>
</evidence>
<dbReference type="Proteomes" id="UP000250321">
    <property type="component" value="Unassembled WGS sequence"/>
</dbReference>
<evidence type="ECO:0000256" key="3">
    <source>
        <dbReference type="ARBA" id="ARBA00023012"/>
    </source>
</evidence>
<feature type="region of interest" description="Disordered" evidence="10">
    <location>
        <begin position="182"/>
        <end position="244"/>
    </location>
</feature>
<keyword evidence="14" id="KW-1185">Reference proteome</keyword>
<comment type="caution">
    <text evidence="8">Lacks conserved residue(s) required for the propagation of feature annotation.</text>
</comment>
<comment type="subcellular location">
    <subcellularLocation>
        <location evidence="1 9">Nucleus</location>
    </subcellularLocation>
</comment>
<keyword evidence="4" id="KW-0805">Transcription regulation</keyword>
<dbReference type="InterPro" id="IPR001789">
    <property type="entry name" value="Sig_transdc_resp-reg_receiver"/>
</dbReference>
<keyword evidence="7 9" id="KW-0539">Nucleus</keyword>
<proteinExistence type="inferred from homology"/>
<dbReference type="Gene3D" id="3.40.50.2300">
    <property type="match status" value="1"/>
</dbReference>
<dbReference type="Pfam" id="PF00072">
    <property type="entry name" value="Response_reg"/>
    <property type="match status" value="1"/>
</dbReference>
<evidence type="ECO:0000259" key="12">
    <source>
        <dbReference type="PROSITE" id="PS51017"/>
    </source>
</evidence>